<name>X1IVA6_9ZZZZ</name>
<protein>
    <submittedName>
        <fullName evidence="1">Uncharacterized protein</fullName>
    </submittedName>
</protein>
<dbReference type="AlphaFoldDB" id="X1IVA6"/>
<sequence>FDLAHFTLDNVFYKGHRVRIAWRREKIDDEELGLSVYVDGALRASGPVLSKIEIEL</sequence>
<comment type="caution">
    <text evidence="1">The sequence shown here is derived from an EMBL/GenBank/DDBJ whole genome shotgun (WGS) entry which is preliminary data.</text>
</comment>
<proteinExistence type="predicted"/>
<gene>
    <name evidence="1" type="ORF">S03H2_61802</name>
</gene>
<accession>X1IVA6</accession>
<dbReference type="EMBL" id="BARU01039918">
    <property type="protein sequence ID" value="GAH86381.1"/>
    <property type="molecule type" value="Genomic_DNA"/>
</dbReference>
<evidence type="ECO:0000313" key="1">
    <source>
        <dbReference type="EMBL" id="GAH86381.1"/>
    </source>
</evidence>
<reference evidence="1" key="1">
    <citation type="journal article" date="2014" name="Front. Microbiol.">
        <title>High frequency of phylogenetically diverse reductive dehalogenase-homologous genes in deep subseafloor sedimentary metagenomes.</title>
        <authorList>
            <person name="Kawai M."/>
            <person name="Futagami T."/>
            <person name="Toyoda A."/>
            <person name="Takaki Y."/>
            <person name="Nishi S."/>
            <person name="Hori S."/>
            <person name="Arai W."/>
            <person name="Tsubouchi T."/>
            <person name="Morono Y."/>
            <person name="Uchiyama I."/>
            <person name="Ito T."/>
            <person name="Fujiyama A."/>
            <person name="Inagaki F."/>
            <person name="Takami H."/>
        </authorList>
    </citation>
    <scope>NUCLEOTIDE SEQUENCE</scope>
    <source>
        <strain evidence="1">Expedition CK06-06</strain>
    </source>
</reference>
<organism evidence="1">
    <name type="scientific">marine sediment metagenome</name>
    <dbReference type="NCBI Taxonomy" id="412755"/>
    <lineage>
        <taxon>unclassified sequences</taxon>
        <taxon>metagenomes</taxon>
        <taxon>ecological metagenomes</taxon>
    </lineage>
</organism>
<feature type="non-terminal residue" evidence="1">
    <location>
        <position position="1"/>
    </location>
</feature>